<dbReference type="InterPro" id="IPR016032">
    <property type="entry name" value="Sig_transdc_resp-reg_C-effctor"/>
</dbReference>
<dbReference type="GO" id="GO:0000160">
    <property type="term" value="P:phosphorelay signal transduction system"/>
    <property type="evidence" value="ECO:0007669"/>
    <property type="project" value="InterPro"/>
</dbReference>
<feature type="domain" description="Response regulatory" evidence="7">
    <location>
        <begin position="1"/>
        <end position="116"/>
    </location>
</feature>
<reference evidence="8 9" key="1">
    <citation type="submission" date="2018-12" db="EMBL/GenBank/DDBJ databases">
        <title>Bacillus ochoae sp. nov., Paenibacillus whitsoniae sp. nov., Paenibacillus spiritus sp. nov. Isolated from the Mars Exploration Rover during spacecraft assembly.</title>
        <authorList>
            <person name="Seuylemezian A."/>
            <person name="Vaishampayan P."/>
        </authorList>
    </citation>
    <scope>NUCLEOTIDE SEQUENCE [LARGE SCALE GENOMIC DNA]</scope>
    <source>
        <strain evidence="8 9">MER 54</strain>
    </source>
</reference>
<dbReference type="InterPro" id="IPR001789">
    <property type="entry name" value="Sig_transdc_resp-reg_receiver"/>
</dbReference>
<dbReference type="Pfam" id="PF00072">
    <property type="entry name" value="Response_reg"/>
    <property type="match status" value="1"/>
</dbReference>
<protein>
    <submittedName>
        <fullName evidence="8">Response regulator transcription factor</fullName>
    </submittedName>
</protein>
<dbReference type="PROSITE" id="PS50043">
    <property type="entry name" value="HTH_LUXR_2"/>
    <property type="match status" value="1"/>
</dbReference>
<dbReference type="CDD" id="cd17535">
    <property type="entry name" value="REC_NarL-like"/>
    <property type="match status" value="1"/>
</dbReference>
<dbReference type="PROSITE" id="PS50110">
    <property type="entry name" value="RESPONSE_REGULATORY"/>
    <property type="match status" value="1"/>
</dbReference>
<accession>A0A3S0AAG3</accession>
<dbReference type="SMART" id="SM00421">
    <property type="entry name" value="HTH_LUXR"/>
    <property type="match status" value="1"/>
</dbReference>
<keyword evidence="1 5" id="KW-0597">Phosphoprotein</keyword>
<dbReference type="InterPro" id="IPR000792">
    <property type="entry name" value="Tscrpt_reg_LuxR_C"/>
</dbReference>
<dbReference type="AlphaFoldDB" id="A0A3S0AAG3"/>
<keyword evidence="2" id="KW-0805">Transcription regulation</keyword>
<dbReference type="GO" id="GO:0006355">
    <property type="term" value="P:regulation of DNA-templated transcription"/>
    <property type="evidence" value="ECO:0007669"/>
    <property type="project" value="InterPro"/>
</dbReference>
<dbReference type="SMART" id="SM00448">
    <property type="entry name" value="REC"/>
    <property type="match status" value="1"/>
</dbReference>
<dbReference type="Pfam" id="PF00196">
    <property type="entry name" value="GerE"/>
    <property type="match status" value="1"/>
</dbReference>
<evidence type="ECO:0000313" key="9">
    <source>
        <dbReference type="Proteomes" id="UP000276128"/>
    </source>
</evidence>
<dbReference type="InterPro" id="IPR039420">
    <property type="entry name" value="WalR-like"/>
</dbReference>
<dbReference type="CDD" id="cd06170">
    <property type="entry name" value="LuxR_C_like"/>
    <property type="match status" value="1"/>
</dbReference>
<dbReference type="InterPro" id="IPR011006">
    <property type="entry name" value="CheY-like_superfamily"/>
</dbReference>
<keyword evidence="9" id="KW-1185">Reference proteome</keyword>
<keyword evidence="3" id="KW-0238">DNA-binding</keyword>
<dbReference type="RefSeq" id="WP_126142699.1">
    <property type="nucleotide sequence ID" value="NZ_RXHU01000054.1"/>
</dbReference>
<dbReference type="Gene3D" id="3.40.50.2300">
    <property type="match status" value="1"/>
</dbReference>
<evidence type="ECO:0000259" key="6">
    <source>
        <dbReference type="PROSITE" id="PS50043"/>
    </source>
</evidence>
<feature type="domain" description="HTH luxR-type" evidence="6">
    <location>
        <begin position="138"/>
        <end position="203"/>
    </location>
</feature>
<keyword evidence="4" id="KW-0804">Transcription</keyword>
<dbReference type="SUPFAM" id="SSF46894">
    <property type="entry name" value="C-terminal effector domain of the bipartite response regulators"/>
    <property type="match status" value="1"/>
</dbReference>
<evidence type="ECO:0000256" key="5">
    <source>
        <dbReference type="PROSITE-ProRule" id="PRU00169"/>
    </source>
</evidence>
<comment type="caution">
    <text evidence="8">The sequence shown here is derived from an EMBL/GenBank/DDBJ whole genome shotgun (WGS) entry which is preliminary data.</text>
</comment>
<dbReference type="OrthoDB" id="9795108at2"/>
<evidence type="ECO:0000313" key="8">
    <source>
        <dbReference type="EMBL" id="RTE08397.1"/>
    </source>
</evidence>
<dbReference type="SUPFAM" id="SSF52172">
    <property type="entry name" value="CheY-like"/>
    <property type="match status" value="1"/>
</dbReference>
<dbReference type="PRINTS" id="PR00038">
    <property type="entry name" value="HTHLUXR"/>
</dbReference>
<name>A0A3S0AAG3_9BACL</name>
<organism evidence="8 9">
    <name type="scientific">Paenibacillus whitsoniae</name>
    <dbReference type="NCBI Taxonomy" id="2496558"/>
    <lineage>
        <taxon>Bacteria</taxon>
        <taxon>Bacillati</taxon>
        <taxon>Bacillota</taxon>
        <taxon>Bacilli</taxon>
        <taxon>Bacillales</taxon>
        <taxon>Paenibacillaceae</taxon>
        <taxon>Paenibacillus</taxon>
    </lineage>
</organism>
<dbReference type="PANTHER" id="PTHR43214:SF43">
    <property type="entry name" value="TWO-COMPONENT RESPONSE REGULATOR"/>
    <property type="match status" value="1"/>
</dbReference>
<feature type="modified residue" description="4-aspartylphosphate" evidence="5">
    <location>
        <position position="51"/>
    </location>
</feature>
<dbReference type="Proteomes" id="UP000276128">
    <property type="component" value="Unassembled WGS sequence"/>
</dbReference>
<dbReference type="PANTHER" id="PTHR43214">
    <property type="entry name" value="TWO-COMPONENT RESPONSE REGULATOR"/>
    <property type="match status" value="1"/>
</dbReference>
<evidence type="ECO:0000256" key="4">
    <source>
        <dbReference type="ARBA" id="ARBA00023163"/>
    </source>
</evidence>
<sequence length="211" mass="23127">MIILDDHPLVRQGIRMIVSASPLVQVVGEAGSTLEALALHQQLEPDLALVDINLGNENGLQLIRKARQTGSACKFMLLTSSITRSELQEAKALQVEGICLKEAFPEDLIYAVEVVGRGRKYYDASLMNAFMEEPANSAKAPLDDLTPKELEVLCALGKGCSNKEIAGDLYITEFTVKKHVSQILAKLELTDRTQAALYALSKGLVEFELQR</sequence>
<gene>
    <name evidence="8" type="ORF">EJQ19_18090</name>
</gene>
<evidence type="ECO:0000256" key="1">
    <source>
        <dbReference type="ARBA" id="ARBA00022553"/>
    </source>
</evidence>
<evidence type="ECO:0000256" key="3">
    <source>
        <dbReference type="ARBA" id="ARBA00023125"/>
    </source>
</evidence>
<evidence type="ECO:0000259" key="7">
    <source>
        <dbReference type="PROSITE" id="PS50110"/>
    </source>
</evidence>
<dbReference type="GO" id="GO:0003677">
    <property type="term" value="F:DNA binding"/>
    <property type="evidence" value="ECO:0007669"/>
    <property type="project" value="UniProtKB-KW"/>
</dbReference>
<dbReference type="EMBL" id="RXHU01000054">
    <property type="protein sequence ID" value="RTE08397.1"/>
    <property type="molecule type" value="Genomic_DNA"/>
</dbReference>
<evidence type="ECO:0000256" key="2">
    <source>
        <dbReference type="ARBA" id="ARBA00023015"/>
    </source>
</evidence>
<proteinExistence type="predicted"/>
<dbReference type="InterPro" id="IPR058245">
    <property type="entry name" value="NreC/VraR/RcsB-like_REC"/>
</dbReference>